<gene>
    <name evidence="1" type="ORF">LARSCL_LOCUS21166</name>
</gene>
<accession>A0AAV2BS72</accession>
<proteinExistence type="predicted"/>
<protein>
    <submittedName>
        <fullName evidence="1">Uncharacterized protein</fullName>
    </submittedName>
</protein>
<reference evidence="1 2" key="1">
    <citation type="submission" date="2024-04" db="EMBL/GenBank/DDBJ databases">
        <authorList>
            <person name="Rising A."/>
            <person name="Reimegard J."/>
            <person name="Sonavane S."/>
            <person name="Akerstrom W."/>
            <person name="Nylinder S."/>
            <person name="Hedman E."/>
            <person name="Kallberg Y."/>
        </authorList>
    </citation>
    <scope>NUCLEOTIDE SEQUENCE [LARGE SCALE GENOMIC DNA]</scope>
</reference>
<evidence type="ECO:0000313" key="2">
    <source>
        <dbReference type="Proteomes" id="UP001497382"/>
    </source>
</evidence>
<organism evidence="1 2">
    <name type="scientific">Larinioides sclopetarius</name>
    <dbReference type="NCBI Taxonomy" id="280406"/>
    <lineage>
        <taxon>Eukaryota</taxon>
        <taxon>Metazoa</taxon>
        <taxon>Ecdysozoa</taxon>
        <taxon>Arthropoda</taxon>
        <taxon>Chelicerata</taxon>
        <taxon>Arachnida</taxon>
        <taxon>Araneae</taxon>
        <taxon>Araneomorphae</taxon>
        <taxon>Entelegynae</taxon>
        <taxon>Araneoidea</taxon>
        <taxon>Araneidae</taxon>
        <taxon>Larinioides</taxon>
    </lineage>
</organism>
<evidence type="ECO:0000313" key="1">
    <source>
        <dbReference type="EMBL" id="CAL1299131.1"/>
    </source>
</evidence>
<name>A0AAV2BS72_9ARAC</name>
<dbReference type="EMBL" id="CAXIEN010000486">
    <property type="protein sequence ID" value="CAL1299131.1"/>
    <property type="molecule type" value="Genomic_DNA"/>
</dbReference>
<dbReference type="Proteomes" id="UP001497382">
    <property type="component" value="Unassembled WGS sequence"/>
</dbReference>
<comment type="caution">
    <text evidence="1">The sequence shown here is derived from an EMBL/GenBank/DDBJ whole genome shotgun (WGS) entry which is preliminary data.</text>
</comment>
<dbReference type="AlphaFoldDB" id="A0AAV2BS72"/>
<sequence length="42" mass="5344">MIKMYQIRYIGHTWWQHLQNCRQIRMCRKRHNGLLWENSLSN</sequence>
<keyword evidence="2" id="KW-1185">Reference proteome</keyword>